<keyword evidence="3" id="KW-1003">Cell membrane</keyword>
<organism evidence="16 17">
    <name type="scientific">Ovis aries</name>
    <name type="common">Sheep</name>
    <dbReference type="NCBI Taxonomy" id="9940"/>
    <lineage>
        <taxon>Eukaryota</taxon>
        <taxon>Metazoa</taxon>
        <taxon>Chordata</taxon>
        <taxon>Craniata</taxon>
        <taxon>Vertebrata</taxon>
        <taxon>Euteleostomi</taxon>
        <taxon>Mammalia</taxon>
        <taxon>Eutheria</taxon>
        <taxon>Laurasiatheria</taxon>
        <taxon>Artiodactyla</taxon>
        <taxon>Ruminantia</taxon>
        <taxon>Pecora</taxon>
        <taxon>Bovidae</taxon>
        <taxon>Caprinae</taxon>
        <taxon>Ovis</taxon>
    </lineage>
</organism>
<dbReference type="PANTHER" id="PTHR26454:SF2">
    <property type="entry name" value="OLFACTORY RECEPTOR 6E1"/>
    <property type="match status" value="1"/>
</dbReference>
<keyword evidence="12 13" id="KW-0807">Transducer</keyword>
<evidence type="ECO:0000256" key="5">
    <source>
        <dbReference type="ARBA" id="ARBA00022692"/>
    </source>
</evidence>
<dbReference type="GO" id="GO:0004984">
    <property type="term" value="F:olfactory receptor activity"/>
    <property type="evidence" value="ECO:0007669"/>
    <property type="project" value="InterPro"/>
</dbReference>
<feature type="transmembrane region" description="Helical" evidence="14">
    <location>
        <begin position="76"/>
        <end position="96"/>
    </location>
</feature>
<dbReference type="Gene3D" id="1.20.1070.10">
    <property type="entry name" value="Rhodopsin 7-helix transmembrane proteins"/>
    <property type="match status" value="1"/>
</dbReference>
<accession>A0A836A2U6</accession>
<keyword evidence="10 13" id="KW-0675">Receptor</keyword>
<dbReference type="AlphaFoldDB" id="A0A836A2U6"/>
<comment type="subcellular location">
    <subcellularLocation>
        <location evidence="2">Cell membrane</location>
        <topology evidence="2">Multi-pass membrane protein</topology>
    </subcellularLocation>
</comment>
<evidence type="ECO:0000256" key="14">
    <source>
        <dbReference type="SAM" id="Phobius"/>
    </source>
</evidence>
<dbReference type="PROSITE" id="PS50262">
    <property type="entry name" value="G_PROTEIN_RECEP_F1_2"/>
    <property type="match status" value="1"/>
</dbReference>
<comment type="caution">
    <text evidence="16">The sequence shown here is derived from an EMBL/GenBank/DDBJ whole genome shotgun (WGS) entry which is preliminary data.</text>
</comment>
<dbReference type="Pfam" id="PF13853">
    <property type="entry name" value="7tm_4"/>
    <property type="match status" value="1"/>
</dbReference>
<evidence type="ECO:0000256" key="11">
    <source>
        <dbReference type="ARBA" id="ARBA00023180"/>
    </source>
</evidence>
<feature type="transmembrane region" description="Helical" evidence="14">
    <location>
        <begin position="288"/>
        <end position="307"/>
    </location>
</feature>
<dbReference type="EMBL" id="JAEMGP010000007">
    <property type="protein sequence ID" value="KAG5206353.1"/>
    <property type="molecule type" value="Genomic_DNA"/>
</dbReference>
<name>A0A836A2U6_SHEEP</name>
<comment type="similarity">
    <text evidence="13">Belongs to the G-protein coupled receptor 1 family.</text>
</comment>
<dbReference type="InterPro" id="IPR047132">
    <property type="entry name" value="Olfact_rcpt_6C-like"/>
</dbReference>
<keyword evidence="11" id="KW-0325">Glycoprotein</keyword>
<dbReference type="PROSITE" id="PS00237">
    <property type="entry name" value="G_PROTEIN_RECEP_F1_1"/>
    <property type="match status" value="1"/>
</dbReference>
<keyword evidence="7 14" id="KW-1133">Transmembrane helix</keyword>
<dbReference type="CDD" id="cd15912">
    <property type="entry name" value="7tmA_OR6C-like"/>
    <property type="match status" value="1"/>
</dbReference>
<protein>
    <recommendedName>
        <fullName evidence="15">G-protein coupled receptors family 1 profile domain-containing protein</fullName>
    </recommendedName>
</protein>
<evidence type="ECO:0000256" key="10">
    <source>
        <dbReference type="ARBA" id="ARBA00023170"/>
    </source>
</evidence>
<dbReference type="SUPFAM" id="SSF81321">
    <property type="entry name" value="Family A G protein-coupled receptor-like"/>
    <property type="match status" value="1"/>
</dbReference>
<proteinExistence type="inferred from homology"/>
<dbReference type="PRINTS" id="PR00237">
    <property type="entry name" value="GPCRRHODOPSN"/>
</dbReference>
<evidence type="ECO:0000256" key="12">
    <source>
        <dbReference type="ARBA" id="ARBA00023224"/>
    </source>
</evidence>
<dbReference type="InterPro" id="IPR000725">
    <property type="entry name" value="Olfact_rcpt"/>
</dbReference>
<evidence type="ECO:0000256" key="3">
    <source>
        <dbReference type="ARBA" id="ARBA00022475"/>
    </source>
</evidence>
<evidence type="ECO:0000313" key="16">
    <source>
        <dbReference type="EMBL" id="KAG5206353.1"/>
    </source>
</evidence>
<evidence type="ECO:0000256" key="4">
    <source>
        <dbReference type="ARBA" id="ARBA00022606"/>
    </source>
</evidence>
<keyword evidence="6" id="KW-0552">Olfaction</keyword>
<reference evidence="16 17" key="1">
    <citation type="submission" date="2020-12" db="EMBL/GenBank/DDBJ databases">
        <title>De novo assembly of Tibetan sheep genome.</title>
        <authorList>
            <person name="Li X."/>
        </authorList>
    </citation>
    <scope>NUCLEOTIDE SEQUENCE [LARGE SCALE GENOMIC DNA]</scope>
    <source>
        <tissue evidence="16">Heart</tissue>
    </source>
</reference>
<gene>
    <name evidence="16" type="ORF">JEQ12_017926</name>
</gene>
<evidence type="ECO:0000256" key="13">
    <source>
        <dbReference type="RuleBase" id="RU000688"/>
    </source>
</evidence>
<keyword evidence="8 13" id="KW-0297">G-protein coupled receptor</keyword>
<dbReference type="Proteomes" id="UP000664991">
    <property type="component" value="Unassembled WGS sequence"/>
</dbReference>
<keyword evidence="4" id="KW-0716">Sensory transduction</keyword>
<evidence type="ECO:0000256" key="9">
    <source>
        <dbReference type="ARBA" id="ARBA00023136"/>
    </source>
</evidence>
<evidence type="ECO:0000259" key="15">
    <source>
        <dbReference type="PROSITE" id="PS50262"/>
    </source>
</evidence>
<dbReference type="GO" id="GO:0004930">
    <property type="term" value="F:G protein-coupled receptor activity"/>
    <property type="evidence" value="ECO:0007669"/>
    <property type="project" value="UniProtKB-KW"/>
</dbReference>
<evidence type="ECO:0000313" key="17">
    <source>
        <dbReference type="Proteomes" id="UP000664991"/>
    </source>
</evidence>
<evidence type="ECO:0000256" key="8">
    <source>
        <dbReference type="ARBA" id="ARBA00023040"/>
    </source>
</evidence>
<feature type="domain" description="G-protein coupled receptors family 1 profile" evidence="15">
    <location>
        <begin position="55"/>
        <end position="305"/>
    </location>
</feature>
<comment type="function">
    <text evidence="1">Putative odorant or sperm cell receptor.</text>
</comment>
<evidence type="ECO:0000256" key="2">
    <source>
        <dbReference type="ARBA" id="ARBA00004651"/>
    </source>
</evidence>
<sequence length="442" mass="50062">MLHTSDWSFPAEARGATGNHTTVTEFILLGLSHACELQMLLFLGLLLTYLLTLLGNLLIVVLTLMDRRLHSPMYYFLRNFAVLEIWFTSVIFPKMLTNILTGNRTISLAGCFLQSFLYFFLGTTEFFLLAVMSFDRYVAICNPLRYVTIMSKRVCVQLVLSSWITGFLLNIIPSFLTFQQPFCGPNIIDHFFCDSFPLLELVCADTSLIELLGFILANVCLLGTLSVTATCYGHILHTILRLPSAKEKQKAFSTCSSHITVVSLFYGSCIFMYVRSGKGGQGEDRNKLVALLNTVVTPALNPFIYTLRNKQVKQVFNQQISKLLSELGARSERVEKVGSFPEPLQILRLPDLPELFSLRQFLSKCYNLQWFLTFIITGSCSLVRQYKKLSVPQLCLVCLSDPRMHLSDFWFLCRQAFVWVLVALGLCCCTQAFSSCTEQELL</sequence>
<dbReference type="InterPro" id="IPR000276">
    <property type="entry name" value="GPCR_Rhodpsn"/>
</dbReference>
<evidence type="ECO:0000256" key="1">
    <source>
        <dbReference type="ARBA" id="ARBA00003929"/>
    </source>
</evidence>
<dbReference type="PRINTS" id="PR00245">
    <property type="entry name" value="OLFACTORYR"/>
</dbReference>
<evidence type="ECO:0000256" key="7">
    <source>
        <dbReference type="ARBA" id="ARBA00022989"/>
    </source>
</evidence>
<dbReference type="GO" id="GO:0005886">
    <property type="term" value="C:plasma membrane"/>
    <property type="evidence" value="ECO:0007669"/>
    <property type="project" value="UniProtKB-SubCell"/>
</dbReference>
<feature type="transmembrane region" description="Helical" evidence="14">
    <location>
        <begin position="39"/>
        <end position="64"/>
    </location>
</feature>
<evidence type="ECO:0000256" key="6">
    <source>
        <dbReference type="ARBA" id="ARBA00022725"/>
    </source>
</evidence>
<feature type="transmembrane region" description="Helical" evidence="14">
    <location>
        <begin position="211"/>
        <end position="236"/>
    </location>
</feature>
<dbReference type="PANTHER" id="PTHR26454">
    <property type="entry name" value="OLFACTORY RECEPTOR"/>
    <property type="match status" value="1"/>
</dbReference>
<feature type="transmembrane region" description="Helical" evidence="14">
    <location>
        <begin position="116"/>
        <end position="134"/>
    </location>
</feature>
<dbReference type="FunFam" id="1.20.1070.10:FF:000010">
    <property type="entry name" value="Olfactory receptor"/>
    <property type="match status" value="1"/>
</dbReference>
<keyword evidence="5 13" id="KW-0812">Transmembrane</keyword>
<feature type="transmembrane region" description="Helical" evidence="14">
    <location>
        <begin position="154"/>
        <end position="172"/>
    </location>
</feature>
<keyword evidence="9 14" id="KW-0472">Membrane</keyword>
<dbReference type="InterPro" id="IPR017452">
    <property type="entry name" value="GPCR_Rhodpsn_7TM"/>
</dbReference>
<feature type="transmembrane region" description="Helical" evidence="14">
    <location>
        <begin position="257"/>
        <end position="276"/>
    </location>
</feature>